<sequence length="108" mass="11727">MTVRASSHLLQSLSASWLLATRTLASCCLLFRPQVARWTAEGAWHGDGGSRAGDTEESLCLSQDRPPTRPATSARIDGLLRSAKQDRGCLCRTLQAPANAFYITCNAY</sequence>
<feature type="chain" id="PRO_5035947063" description="Secreted protein" evidence="2">
    <location>
        <begin position="26"/>
        <end position="108"/>
    </location>
</feature>
<dbReference type="EMBL" id="KZ824772">
    <property type="protein sequence ID" value="RAH86455.1"/>
    <property type="molecule type" value="Genomic_DNA"/>
</dbReference>
<accession>A0A8T8XE92</accession>
<evidence type="ECO:0000256" key="1">
    <source>
        <dbReference type="SAM" id="MobiDB-lite"/>
    </source>
</evidence>
<evidence type="ECO:0000313" key="4">
    <source>
        <dbReference type="Proteomes" id="UP000249497"/>
    </source>
</evidence>
<keyword evidence="4" id="KW-1185">Reference proteome</keyword>
<keyword evidence="2" id="KW-0732">Signal</keyword>
<feature type="signal peptide" evidence="2">
    <location>
        <begin position="1"/>
        <end position="25"/>
    </location>
</feature>
<feature type="region of interest" description="Disordered" evidence="1">
    <location>
        <begin position="43"/>
        <end position="72"/>
    </location>
</feature>
<dbReference type="Proteomes" id="UP000249497">
    <property type="component" value="Unassembled WGS sequence"/>
</dbReference>
<evidence type="ECO:0000313" key="3">
    <source>
        <dbReference type="EMBL" id="RAH86455.1"/>
    </source>
</evidence>
<reference evidence="3 4" key="1">
    <citation type="submission" date="2018-02" db="EMBL/GenBank/DDBJ databases">
        <title>The genomes of Aspergillus section Nigri reveals drivers in fungal speciation.</title>
        <authorList>
            <consortium name="DOE Joint Genome Institute"/>
            <person name="Vesth T.C."/>
            <person name="Nybo J."/>
            <person name="Theobald S."/>
            <person name="Brandl J."/>
            <person name="Frisvad J.C."/>
            <person name="Nielsen K.F."/>
            <person name="Lyhne E.K."/>
            <person name="Kogle M.E."/>
            <person name="Kuo A."/>
            <person name="Riley R."/>
            <person name="Clum A."/>
            <person name="Nolan M."/>
            <person name="Lipzen A."/>
            <person name="Salamov A."/>
            <person name="Henrissat B."/>
            <person name="Wiebenga A."/>
            <person name="De vries R.P."/>
            <person name="Grigoriev I.V."/>
            <person name="Mortensen U.H."/>
            <person name="Andersen M.R."/>
            <person name="Baker S.E."/>
        </authorList>
    </citation>
    <scope>NUCLEOTIDE SEQUENCE [LARGE SCALE GENOMIC DNA]</scope>
    <source>
        <strain evidence="3 4">CBS 114.51</strain>
    </source>
</reference>
<proteinExistence type="predicted"/>
<evidence type="ECO:0000256" key="2">
    <source>
        <dbReference type="SAM" id="SignalP"/>
    </source>
</evidence>
<evidence type="ECO:0008006" key="5">
    <source>
        <dbReference type="Google" id="ProtNLM"/>
    </source>
</evidence>
<name>A0A8T8XE92_ASPJA</name>
<gene>
    <name evidence="3" type="ORF">BO86DRAFT_110770</name>
</gene>
<dbReference type="GeneID" id="37169618"/>
<organism evidence="3 4">
    <name type="scientific">Aspergillus japonicus CBS 114.51</name>
    <dbReference type="NCBI Taxonomy" id="1448312"/>
    <lineage>
        <taxon>Eukaryota</taxon>
        <taxon>Fungi</taxon>
        <taxon>Dikarya</taxon>
        <taxon>Ascomycota</taxon>
        <taxon>Pezizomycotina</taxon>
        <taxon>Eurotiomycetes</taxon>
        <taxon>Eurotiomycetidae</taxon>
        <taxon>Eurotiales</taxon>
        <taxon>Aspergillaceae</taxon>
        <taxon>Aspergillus</taxon>
        <taxon>Aspergillus subgen. Circumdati</taxon>
    </lineage>
</organism>
<protein>
    <recommendedName>
        <fullName evidence="5">Secreted protein</fullName>
    </recommendedName>
</protein>
<dbReference type="AlphaFoldDB" id="A0A8T8XE92"/>
<dbReference type="RefSeq" id="XP_025532349.1">
    <property type="nucleotide sequence ID" value="XM_025665926.1"/>
</dbReference>